<reference evidence="1 2" key="1">
    <citation type="submission" date="2016-10" db="EMBL/GenBank/DDBJ databases">
        <authorList>
            <person name="de Groot N.N."/>
        </authorList>
    </citation>
    <scope>NUCLEOTIDE SEQUENCE [LARGE SCALE GENOMIC DNA]</scope>
    <source>
        <strain evidence="1 2">CGMCC 1.5337</strain>
    </source>
</reference>
<accession>A0A1I0MV08</accession>
<dbReference type="RefSeq" id="WP_089667485.1">
    <property type="nucleotide sequence ID" value="NZ_FOJA01000001.1"/>
</dbReference>
<dbReference type="AlphaFoldDB" id="A0A1I0MV08"/>
<protein>
    <submittedName>
        <fullName evidence="1">Uncharacterized protein</fullName>
    </submittedName>
</protein>
<organism evidence="1 2">
    <name type="scientific">Halobacterium jilantaiense</name>
    <dbReference type="NCBI Taxonomy" id="355548"/>
    <lineage>
        <taxon>Archaea</taxon>
        <taxon>Methanobacteriati</taxon>
        <taxon>Methanobacteriota</taxon>
        <taxon>Stenosarchaea group</taxon>
        <taxon>Halobacteria</taxon>
        <taxon>Halobacteriales</taxon>
        <taxon>Halobacteriaceae</taxon>
        <taxon>Halobacterium</taxon>
    </lineage>
</organism>
<dbReference type="Pfam" id="PF19091">
    <property type="entry name" value="DUF5779"/>
    <property type="match status" value="1"/>
</dbReference>
<gene>
    <name evidence="1" type="ORF">SAMN04487945_0361</name>
</gene>
<evidence type="ECO:0000313" key="1">
    <source>
        <dbReference type="EMBL" id="SEV92026.1"/>
    </source>
</evidence>
<evidence type="ECO:0000313" key="2">
    <source>
        <dbReference type="Proteomes" id="UP000198518"/>
    </source>
</evidence>
<dbReference type="EMBL" id="FOJA01000001">
    <property type="protein sequence ID" value="SEV92026.1"/>
    <property type="molecule type" value="Genomic_DNA"/>
</dbReference>
<dbReference type="Proteomes" id="UP000198518">
    <property type="component" value="Unassembled WGS sequence"/>
</dbReference>
<sequence length="97" mass="10338">MSDGFNLDLRRAEEEIDIPDDFEGGVTLGVLDGDTSDSEWLDEIQRGCVLFLAVEGDLNELAAGFAGDVKDAGGSLVHFREFLVVAPPGVDVDAGRL</sequence>
<dbReference type="OrthoDB" id="311695at2157"/>
<dbReference type="InterPro" id="IPR043931">
    <property type="entry name" value="DUF5779"/>
</dbReference>
<proteinExistence type="predicted"/>
<keyword evidence="2" id="KW-1185">Reference proteome</keyword>
<name>A0A1I0MV08_9EURY</name>